<dbReference type="InterPro" id="IPR029063">
    <property type="entry name" value="SAM-dependent_MTases_sf"/>
</dbReference>
<reference evidence="5 6" key="1">
    <citation type="journal article" date="2015" name="Biotechnol. Biofuels">
        <title>Enhanced degradation of softwood versus hardwood by the white-rot fungus Pycnoporus coccineus.</title>
        <authorList>
            <person name="Couturier M."/>
            <person name="Navarro D."/>
            <person name="Chevret D."/>
            <person name="Henrissat B."/>
            <person name="Piumi F."/>
            <person name="Ruiz-Duenas F.J."/>
            <person name="Martinez A.T."/>
            <person name="Grigoriev I.V."/>
            <person name="Riley R."/>
            <person name="Lipzen A."/>
            <person name="Berrin J.G."/>
            <person name="Master E.R."/>
            <person name="Rosso M.N."/>
        </authorList>
    </citation>
    <scope>NUCLEOTIDE SEQUENCE [LARGE SCALE GENOMIC DNA]</scope>
    <source>
        <strain evidence="5 6">BRFM310</strain>
    </source>
</reference>
<feature type="region of interest" description="Disordered" evidence="3">
    <location>
        <begin position="1"/>
        <end position="21"/>
    </location>
</feature>
<dbReference type="OrthoDB" id="659at2759"/>
<feature type="domain" description="Histidine-specific methyltransferase SAM-dependent" evidence="4">
    <location>
        <begin position="113"/>
        <end position="469"/>
    </location>
</feature>
<proteinExistence type="predicted"/>
<feature type="region of interest" description="Disordered" evidence="3">
    <location>
        <begin position="268"/>
        <end position="301"/>
    </location>
</feature>
<keyword evidence="1" id="KW-0489">Methyltransferase</keyword>
<keyword evidence="6" id="KW-1185">Reference proteome</keyword>
<dbReference type="InterPro" id="IPR019257">
    <property type="entry name" value="MeTrfase_dom"/>
</dbReference>
<organism evidence="5 6">
    <name type="scientific">Trametes coccinea (strain BRFM310)</name>
    <name type="common">Pycnoporus coccineus</name>
    <dbReference type="NCBI Taxonomy" id="1353009"/>
    <lineage>
        <taxon>Eukaryota</taxon>
        <taxon>Fungi</taxon>
        <taxon>Dikarya</taxon>
        <taxon>Basidiomycota</taxon>
        <taxon>Agaricomycotina</taxon>
        <taxon>Agaricomycetes</taxon>
        <taxon>Polyporales</taxon>
        <taxon>Polyporaceae</taxon>
        <taxon>Trametes</taxon>
    </lineage>
</organism>
<dbReference type="PANTHER" id="PTHR43397">
    <property type="entry name" value="ERGOTHIONEINE BIOSYNTHESIS PROTEIN 1"/>
    <property type="match status" value="1"/>
</dbReference>
<sequence length="473" mass="52129">MAHVLSQVQRSVRRRRKPVALTSTHVLRHPTGVSERVIQFKRINEQKATIISRICSRSQGSYTSPTQVPHRPVDASMVTVNTIPTAILDDDERTIPILDVRTSALNDSGNPIRDQIVAGMSTLGDKWPAAVLFDERGLKLYDAKVSQADGYYPFVAEMKILHNHADDIAHAILSRGTPGSVGQDVIELGSGPMKKTALLLSAFARQISGTRPIPTTNYYALDLDKRELIRTLGELGKSEVGPALKGKMSTAGLWGTYDDGLRFIADGGLQGSGKVPQDTEDSDSESDSTPVPKPSNPGQPLHMLFVGTSISNFETRQEASAFLRSLPLRPGSGDTLLLGMDQNDNVEEIERAYNNPDGTSKEFLMNALVNAGRILGDESLFCQDGWEYVAHFNTSLRRFEYHFEALRALDIIDPMTGISYTFSKSDQILAHVSHKFSPGDADKLFAEADLRPMDRWTDDSSKYTVWLLERPAA</sequence>
<dbReference type="Proteomes" id="UP000193067">
    <property type="component" value="Unassembled WGS sequence"/>
</dbReference>
<dbReference type="PANTHER" id="PTHR43397:SF1">
    <property type="entry name" value="ERGOTHIONEINE BIOSYNTHESIS PROTEIN 1"/>
    <property type="match status" value="1"/>
</dbReference>
<dbReference type="GO" id="GO:0032259">
    <property type="term" value="P:methylation"/>
    <property type="evidence" value="ECO:0007669"/>
    <property type="project" value="UniProtKB-KW"/>
</dbReference>
<dbReference type="STRING" id="1353009.A0A1Y2J553"/>
<dbReference type="EMBL" id="KZ084088">
    <property type="protein sequence ID" value="OSD07332.1"/>
    <property type="molecule type" value="Genomic_DNA"/>
</dbReference>
<evidence type="ECO:0000256" key="2">
    <source>
        <dbReference type="ARBA" id="ARBA00022679"/>
    </source>
</evidence>
<evidence type="ECO:0000256" key="1">
    <source>
        <dbReference type="ARBA" id="ARBA00022603"/>
    </source>
</evidence>
<keyword evidence="2" id="KW-0808">Transferase</keyword>
<dbReference type="Gene3D" id="3.40.50.150">
    <property type="entry name" value="Vaccinia Virus protein VP39"/>
    <property type="match status" value="1"/>
</dbReference>
<dbReference type="AlphaFoldDB" id="A0A1Y2J553"/>
<evidence type="ECO:0000256" key="3">
    <source>
        <dbReference type="SAM" id="MobiDB-lite"/>
    </source>
</evidence>
<feature type="compositionally biased region" description="Low complexity" evidence="3">
    <location>
        <begin position="1"/>
        <end position="10"/>
    </location>
</feature>
<evidence type="ECO:0000313" key="6">
    <source>
        <dbReference type="Proteomes" id="UP000193067"/>
    </source>
</evidence>
<evidence type="ECO:0000313" key="5">
    <source>
        <dbReference type="EMBL" id="OSD07332.1"/>
    </source>
</evidence>
<dbReference type="InterPro" id="IPR051128">
    <property type="entry name" value="EgtD_Methyltrsf_superfamily"/>
</dbReference>
<gene>
    <name evidence="5" type="ORF">PYCCODRAFT_1430586</name>
</gene>
<dbReference type="Pfam" id="PF10017">
    <property type="entry name" value="Methyltransf_33"/>
    <property type="match status" value="1"/>
</dbReference>
<name>A0A1Y2J553_TRAC3</name>
<protein>
    <recommendedName>
        <fullName evidence="4">Histidine-specific methyltransferase SAM-dependent domain-containing protein</fullName>
    </recommendedName>
</protein>
<evidence type="ECO:0000259" key="4">
    <source>
        <dbReference type="Pfam" id="PF10017"/>
    </source>
</evidence>
<dbReference type="GO" id="GO:0008168">
    <property type="term" value="F:methyltransferase activity"/>
    <property type="evidence" value="ECO:0007669"/>
    <property type="project" value="UniProtKB-KW"/>
</dbReference>
<accession>A0A1Y2J553</accession>